<feature type="compositionally biased region" description="Basic residues" evidence="1">
    <location>
        <begin position="124"/>
        <end position="133"/>
    </location>
</feature>
<evidence type="ECO:0000313" key="3">
    <source>
        <dbReference type="Proteomes" id="UP000054481"/>
    </source>
</evidence>
<evidence type="ECO:0000256" key="1">
    <source>
        <dbReference type="SAM" id="MobiDB-lite"/>
    </source>
</evidence>
<feature type="compositionally biased region" description="Basic and acidic residues" evidence="1">
    <location>
        <begin position="47"/>
        <end position="61"/>
    </location>
</feature>
<feature type="region of interest" description="Disordered" evidence="1">
    <location>
        <begin position="47"/>
        <end position="66"/>
    </location>
</feature>
<sequence>MYAFAYSGKYVQRREGKESRAVRGGNATGPASDLSAAGFLAVPDAGRRTRARTEKENDLRRRNSHLSLPLRASARAVRGLFSRRPNGEAIPAHLTSLSVLTPAVGASRSRQRRPMPTFSTPRSRATHTPHLQRRTAGPSPASREEGGTSSVLSLGSR</sequence>
<name>A0A0F7ZH02_9HYPO</name>
<dbReference type="AlphaFoldDB" id="A0A0F7ZH02"/>
<keyword evidence="3" id="KW-1185">Reference proteome</keyword>
<reference evidence="2 3" key="1">
    <citation type="journal article" date="2014" name="Genome Biol. Evol.">
        <title>Comparative genomics and transcriptomics analyses reveal divergent lifestyle features of nematode endoparasitic fungus Hirsutella minnesotensis.</title>
        <authorList>
            <person name="Lai Y."/>
            <person name="Liu K."/>
            <person name="Zhang X."/>
            <person name="Zhang X."/>
            <person name="Li K."/>
            <person name="Wang N."/>
            <person name="Shu C."/>
            <person name="Wu Y."/>
            <person name="Wang C."/>
            <person name="Bushley K.E."/>
            <person name="Xiang M."/>
            <person name="Liu X."/>
        </authorList>
    </citation>
    <scope>NUCLEOTIDE SEQUENCE [LARGE SCALE GENOMIC DNA]</scope>
    <source>
        <strain evidence="2 3">3608</strain>
    </source>
</reference>
<dbReference type="EMBL" id="KQ030561">
    <property type="protein sequence ID" value="KJZ71786.1"/>
    <property type="molecule type" value="Genomic_DNA"/>
</dbReference>
<protein>
    <submittedName>
        <fullName evidence="2">Uncharacterized protein</fullName>
    </submittedName>
</protein>
<accession>A0A0F7ZH02</accession>
<proteinExistence type="predicted"/>
<evidence type="ECO:0000313" key="2">
    <source>
        <dbReference type="EMBL" id="KJZ71786.1"/>
    </source>
</evidence>
<gene>
    <name evidence="2" type="ORF">HIM_08806</name>
</gene>
<feature type="region of interest" description="Disordered" evidence="1">
    <location>
        <begin position="102"/>
        <end position="157"/>
    </location>
</feature>
<organism evidence="2 3">
    <name type="scientific">Hirsutella minnesotensis 3608</name>
    <dbReference type="NCBI Taxonomy" id="1043627"/>
    <lineage>
        <taxon>Eukaryota</taxon>
        <taxon>Fungi</taxon>
        <taxon>Dikarya</taxon>
        <taxon>Ascomycota</taxon>
        <taxon>Pezizomycotina</taxon>
        <taxon>Sordariomycetes</taxon>
        <taxon>Hypocreomycetidae</taxon>
        <taxon>Hypocreales</taxon>
        <taxon>Ophiocordycipitaceae</taxon>
        <taxon>Hirsutella</taxon>
    </lineage>
</organism>
<dbReference type="Proteomes" id="UP000054481">
    <property type="component" value="Unassembled WGS sequence"/>
</dbReference>
<feature type="region of interest" description="Disordered" evidence="1">
    <location>
        <begin position="14"/>
        <end position="34"/>
    </location>
</feature>
<feature type="compositionally biased region" description="Polar residues" evidence="1">
    <location>
        <begin position="147"/>
        <end position="157"/>
    </location>
</feature>